<sequence length="277" mass="30984">MTRQEIKLVISDIDGTILNDQHQLSPELKEQVARLQERKIPLVLASARSPLGMEPLARELGLKQEPLAAYNGALIIKGDAENYQVLAEHPLDRKELQKMLTLLQEEFPDLAINLYSGLDWISSQLNRWVQLEAEITGESPQIKEDLLDGLDQLGAIHKMLLIDEPEVIEKVYSYLEEQDFKELACYLSKANYLEITARQVSKELALREIASYYQLPLEAVMAIGDNYNDLPMIRLAGLGLAMGNSPQAVKEAAQASTLSNNQNGVALALAKYITKKK</sequence>
<dbReference type="InterPro" id="IPR023214">
    <property type="entry name" value="HAD_sf"/>
</dbReference>
<accession>A0ABS5B6Q5</accession>
<dbReference type="RefSeq" id="WP_209628928.1">
    <property type="nucleotide sequence ID" value="NZ_PRDG01000006.1"/>
</dbReference>
<dbReference type="PROSITE" id="PS01228">
    <property type="entry name" value="COF_1"/>
    <property type="match status" value="1"/>
</dbReference>
<dbReference type="SFLD" id="SFLDG01140">
    <property type="entry name" value="C2.B:_Phosphomannomutase_and_P"/>
    <property type="match status" value="1"/>
</dbReference>
<evidence type="ECO:0000313" key="1">
    <source>
        <dbReference type="EMBL" id="MBP2624176.1"/>
    </source>
</evidence>
<dbReference type="Proteomes" id="UP001519296">
    <property type="component" value="Unassembled WGS sequence"/>
</dbReference>
<dbReference type="InterPro" id="IPR006379">
    <property type="entry name" value="HAD-SF_hydro_IIB"/>
</dbReference>
<dbReference type="Gene3D" id="3.40.50.1000">
    <property type="entry name" value="HAD superfamily/HAD-like"/>
    <property type="match status" value="1"/>
</dbReference>
<proteinExistence type="predicted"/>
<dbReference type="PANTHER" id="PTHR10000:SF8">
    <property type="entry name" value="HAD SUPERFAMILY HYDROLASE-LIKE, TYPE 3"/>
    <property type="match status" value="1"/>
</dbReference>
<dbReference type="NCBIfam" id="TIGR01484">
    <property type="entry name" value="HAD-SF-IIB"/>
    <property type="match status" value="1"/>
</dbReference>
<dbReference type="PANTHER" id="PTHR10000">
    <property type="entry name" value="PHOSPHOSERINE PHOSPHATASE"/>
    <property type="match status" value="1"/>
</dbReference>
<dbReference type="InterPro" id="IPR036412">
    <property type="entry name" value="HAD-like_sf"/>
</dbReference>
<dbReference type="Pfam" id="PF08282">
    <property type="entry name" value="Hydrolase_3"/>
    <property type="match status" value="1"/>
</dbReference>
<keyword evidence="1" id="KW-0378">Hydrolase</keyword>
<name>A0ABS5B6Q5_9STRE</name>
<protein>
    <submittedName>
        <fullName evidence="1">Cof-type HAD-IIB family hydrolase</fullName>
    </submittedName>
</protein>
<keyword evidence="2" id="KW-1185">Reference proteome</keyword>
<reference evidence="1 2" key="1">
    <citation type="submission" date="2018-02" db="EMBL/GenBank/DDBJ databases">
        <title>Draft genome sequence of Streptococcus oricebi CCUG 70868T type strain.</title>
        <authorList>
            <person name="Mendez V."/>
            <person name="Salva-Serra F."/>
            <person name="Jaen-Luchoro D."/>
            <person name="Gonzales-Siles L."/>
            <person name="Karlsson R."/>
            <person name="Engstrom-Jakobsson H."/>
            <person name="Busquets A."/>
            <person name="Gomila M."/>
            <person name="Pineiro-Iglesias B."/>
            <person name="Bennasar-Figueras A."/>
            <person name="Seeger M."/>
            <person name="Moore E."/>
        </authorList>
    </citation>
    <scope>NUCLEOTIDE SEQUENCE [LARGE SCALE GENOMIC DNA]</scope>
    <source>
        <strain evidence="1 2">CCUG 70868</strain>
    </source>
</reference>
<dbReference type="Gene3D" id="3.30.1240.10">
    <property type="match status" value="1"/>
</dbReference>
<gene>
    <name evidence="1" type="ORF">C4K46_09535</name>
</gene>
<organism evidence="1 2">
    <name type="scientific">Streptococcus oricebi</name>
    <dbReference type="NCBI Taxonomy" id="1547447"/>
    <lineage>
        <taxon>Bacteria</taxon>
        <taxon>Bacillati</taxon>
        <taxon>Bacillota</taxon>
        <taxon>Bacilli</taxon>
        <taxon>Lactobacillales</taxon>
        <taxon>Streptococcaceae</taxon>
        <taxon>Streptococcus</taxon>
    </lineage>
</organism>
<dbReference type="InterPro" id="IPR000150">
    <property type="entry name" value="Cof"/>
</dbReference>
<dbReference type="SFLD" id="SFLDS00003">
    <property type="entry name" value="Haloacid_Dehalogenase"/>
    <property type="match status" value="1"/>
</dbReference>
<dbReference type="PROSITE" id="PS01229">
    <property type="entry name" value="COF_2"/>
    <property type="match status" value="1"/>
</dbReference>
<dbReference type="SUPFAM" id="SSF56784">
    <property type="entry name" value="HAD-like"/>
    <property type="match status" value="1"/>
</dbReference>
<comment type="caution">
    <text evidence="1">The sequence shown here is derived from an EMBL/GenBank/DDBJ whole genome shotgun (WGS) entry which is preliminary data.</text>
</comment>
<dbReference type="EMBL" id="PRDG01000006">
    <property type="protein sequence ID" value="MBP2624176.1"/>
    <property type="molecule type" value="Genomic_DNA"/>
</dbReference>
<evidence type="ECO:0000313" key="2">
    <source>
        <dbReference type="Proteomes" id="UP001519296"/>
    </source>
</evidence>
<dbReference type="NCBIfam" id="TIGR00099">
    <property type="entry name" value="Cof-subfamily"/>
    <property type="match status" value="1"/>
</dbReference>
<dbReference type="CDD" id="cd07516">
    <property type="entry name" value="HAD_Pase"/>
    <property type="match status" value="1"/>
</dbReference>
<dbReference type="GO" id="GO:0016787">
    <property type="term" value="F:hydrolase activity"/>
    <property type="evidence" value="ECO:0007669"/>
    <property type="project" value="UniProtKB-KW"/>
</dbReference>